<dbReference type="Proteomes" id="UP000188947">
    <property type="component" value="Unassembled WGS sequence"/>
</dbReference>
<evidence type="ECO:0000313" key="2">
    <source>
        <dbReference type="Proteomes" id="UP000188947"/>
    </source>
</evidence>
<proteinExistence type="predicted"/>
<keyword evidence="2" id="KW-1185">Reference proteome</keyword>
<evidence type="ECO:0000313" key="1">
    <source>
        <dbReference type="EMBL" id="OOH97135.1"/>
    </source>
</evidence>
<name>A0A1T3HZX8_ELIME</name>
<dbReference type="SUPFAM" id="SSF49464">
    <property type="entry name" value="Carboxypeptidase regulatory domain-like"/>
    <property type="match status" value="1"/>
</dbReference>
<organism evidence="1 2">
    <name type="scientific">Elizabethkingia meningoseptica</name>
    <name type="common">Chryseobacterium meningosepticum</name>
    <dbReference type="NCBI Taxonomy" id="238"/>
    <lineage>
        <taxon>Bacteria</taxon>
        <taxon>Pseudomonadati</taxon>
        <taxon>Bacteroidota</taxon>
        <taxon>Flavobacteriia</taxon>
        <taxon>Flavobacteriales</taxon>
        <taxon>Weeksellaceae</taxon>
        <taxon>Elizabethkingia</taxon>
    </lineage>
</organism>
<dbReference type="RefSeq" id="WP_070905362.1">
    <property type="nucleotide sequence ID" value="NZ_CP016378.1"/>
</dbReference>
<accession>A0A1T3HZX8</accession>
<dbReference type="eggNOG" id="ENOG5030UDW">
    <property type="taxonomic scope" value="Bacteria"/>
</dbReference>
<dbReference type="InterPro" id="IPR008969">
    <property type="entry name" value="CarboxyPept-like_regulatory"/>
</dbReference>
<gene>
    <name evidence="1" type="ORF">BMF97_04530</name>
</gene>
<reference evidence="1 2" key="1">
    <citation type="submission" date="2016-11" db="EMBL/GenBank/DDBJ databases">
        <title>Genome sequence and comparative genomic analysis of clinical strain Elizabethkingia meningoseptica 61421 PRCM.</title>
        <authorList>
            <person name="Wang M."/>
            <person name="Hu S."/>
            <person name="Cao L."/>
            <person name="Jiang T."/>
            <person name="Zhou Y."/>
            <person name="Ming D."/>
        </authorList>
    </citation>
    <scope>NUCLEOTIDE SEQUENCE [LARGE SCALE GENOMIC DNA]</scope>
    <source>
        <strain evidence="1 2">61421 PRCM</strain>
    </source>
</reference>
<dbReference type="STRING" id="238.BBD35_07710"/>
<dbReference type="EMBL" id="MPOG01000006">
    <property type="protein sequence ID" value="OOH97135.1"/>
    <property type="molecule type" value="Genomic_DNA"/>
</dbReference>
<dbReference type="AlphaFoldDB" id="A0A1T3HZX8"/>
<dbReference type="OrthoDB" id="1254493at2"/>
<sequence length="241" mass="27257">MKQTLLFIFLLLNLCFLKAQSLVSGRILNEERQPLSNVQVLNMRNQTSAYSNAEGQFSIVALAGDELRVVVKQYNRYSLIVSKTNPEQEIVIQLSPVVREIAGVNIISRSQIENMKNNIGVPAPPEKPREKVPTLKNTVAVPVIPIAVAVNLNNLYKIISGDARRMKALYKYEDQQEYLGNMVNLLGDDFWEQSKIAKEKHAEFIQYLLGKKVISGKPTKEQLELTALPYVDEFLNQTKNP</sequence>
<comment type="caution">
    <text evidence="1">The sequence shown here is derived from an EMBL/GenBank/DDBJ whole genome shotgun (WGS) entry which is preliminary data.</text>
</comment>
<protein>
    <submittedName>
        <fullName evidence="1">Uncharacterized protein</fullName>
    </submittedName>
</protein>